<comment type="caution">
    <text evidence="3">The sequence shown here is derived from an EMBL/GenBank/DDBJ whole genome shotgun (WGS) entry which is preliminary data.</text>
</comment>
<dbReference type="Gene3D" id="3.30.70.1060">
    <property type="entry name" value="Dimeric alpha+beta barrel"/>
    <property type="match status" value="1"/>
</dbReference>
<dbReference type="InterPro" id="IPR005545">
    <property type="entry name" value="YCII"/>
</dbReference>
<protein>
    <recommendedName>
        <fullName evidence="2">YCII-related domain-containing protein</fullName>
    </recommendedName>
</protein>
<reference evidence="3 4" key="1">
    <citation type="submission" date="2020-08" db="EMBL/GenBank/DDBJ databases">
        <title>Sequencing the genomes of 1000 actinobacteria strains.</title>
        <authorList>
            <person name="Klenk H.-P."/>
        </authorList>
    </citation>
    <scope>NUCLEOTIDE SEQUENCE [LARGE SCALE GENOMIC DNA]</scope>
    <source>
        <strain evidence="3 4">DSM 45886</strain>
    </source>
</reference>
<dbReference type="InterPro" id="IPR011008">
    <property type="entry name" value="Dimeric_a/b-barrel"/>
</dbReference>
<dbReference type="PANTHER" id="PTHR35174">
    <property type="entry name" value="BLL7171 PROTEIN-RELATED"/>
    <property type="match status" value="1"/>
</dbReference>
<evidence type="ECO:0000259" key="2">
    <source>
        <dbReference type="Pfam" id="PF03795"/>
    </source>
</evidence>
<keyword evidence="4" id="KW-1185">Reference proteome</keyword>
<accession>A0A7W7SP34</accession>
<comment type="similarity">
    <text evidence="1">Belongs to the YciI family.</text>
</comment>
<evidence type="ECO:0000313" key="4">
    <source>
        <dbReference type="Proteomes" id="UP000578819"/>
    </source>
</evidence>
<dbReference type="Pfam" id="PF03795">
    <property type="entry name" value="YCII"/>
    <property type="match status" value="1"/>
</dbReference>
<dbReference type="RefSeq" id="WP_184534459.1">
    <property type="nucleotide sequence ID" value="NZ_JACHJW010000001.1"/>
</dbReference>
<dbReference type="SUPFAM" id="SSF54909">
    <property type="entry name" value="Dimeric alpha+beta barrel"/>
    <property type="match status" value="1"/>
</dbReference>
<name>A0A7W7SP34_9ACTN</name>
<dbReference type="PANTHER" id="PTHR35174:SF3">
    <property type="entry name" value="BLL7171 PROTEIN"/>
    <property type="match status" value="1"/>
</dbReference>
<organism evidence="3 4">
    <name type="scientific">Micromonospora polyrhachis</name>
    <dbReference type="NCBI Taxonomy" id="1282883"/>
    <lineage>
        <taxon>Bacteria</taxon>
        <taxon>Bacillati</taxon>
        <taxon>Actinomycetota</taxon>
        <taxon>Actinomycetes</taxon>
        <taxon>Micromonosporales</taxon>
        <taxon>Micromonosporaceae</taxon>
        <taxon>Micromonospora</taxon>
    </lineage>
</organism>
<dbReference type="AlphaFoldDB" id="A0A7W7SP34"/>
<dbReference type="EMBL" id="JACHJW010000001">
    <property type="protein sequence ID" value="MBB4958358.1"/>
    <property type="molecule type" value="Genomic_DNA"/>
</dbReference>
<sequence length="123" mass="13532">MKYLLLAYTSANTWTEEDVSAEEVQRICDFYAQFEKELTESGEWVGSEGLADPSHTRTVRKVGGAPVATDGPYVEAKETLVSFSIVDVASYDRAVEIAARVVDFTGETIEVRPVMQVDFGGDD</sequence>
<dbReference type="Proteomes" id="UP000578819">
    <property type="component" value="Unassembled WGS sequence"/>
</dbReference>
<evidence type="ECO:0000256" key="1">
    <source>
        <dbReference type="ARBA" id="ARBA00007689"/>
    </source>
</evidence>
<evidence type="ECO:0000313" key="3">
    <source>
        <dbReference type="EMBL" id="MBB4958358.1"/>
    </source>
</evidence>
<gene>
    <name evidence="3" type="ORF">FHR38_002091</name>
</gene>
<proteinExistence type="inferred from homology"/>
<feature type="domain" description="YCII-related" evidence="2">
    <location>
        <begin position="1"/>
        <end position="116"/>
    </location>
</feature>